<keyword evidence="3" id="KW-1185">Reference proteome</keyword>
<reference evidence="2" key="2">
    <citation type="submission" date="2023-06" db="EMBL/GenBank/DDBJ databases">
        <authorList>
            <person name="Ma L."/>
            <person name="Liu K.-W."/>
            <person name="Li Z."/>
            <person name="Hsiao Y.-Y."/>
            <person name="Qi Y."/>
            <person name="Fu T."/>
            <person name="Tang G."/>
            <person name="Zhang D."/>
            <person name="Sun W.-H."/>
            <person name="Liu D.-K."/>
            <person name="Li Y."/>
            <person name="Chen G.-Z."/>
            <person name="Liu X.-D."/>
            <person name="Liao X.-Y."/>
            <person name="Jiang Y.-T."/>
            <person name="Yu X."/>
            <person name="Hao Y."/>
            <person name="Huang J."/>
            <person name="Zhao X.-W."/>
            <person name="Ke S."/>
            <person name="Chen Y.-Y."/>
            <person name="Wu W.-L."/>
            <person name="Hsu J.-L."/>
            <person name="Lin Y.-F."/>
            <person name="Huang M.-D."/>
            <person name="Li C.-Y."/>
            <person name="Huang L."/>
            <person name="Wang Z.-W."/>
            <person name="Zhao X."/>
            <person name="Zhong W.-Y."/>
            <person name="Peng D.-H."/>
            <person name="Ahmad S."/>
            <person name="Lan S."/>
            <person name="Zhang J.-S."/>
            <person name="Tsai W.-C."/>
            <person name="Van De Peer Y."/>
            <person name="Liu Z.-J."/>
        </authorList>
    </citation>
    <scope>NUCLEOTIDE SEQUENCE</scope>
    <source>
        <strain evidence="2">CP</strain>
        <tissue evidence="2">Leaves</tissue>
    </source>
</reference>
<dbReference type="AlphaFoldDB" id="A0AAV9EPW8"/>
<reference evidence="2" key="1">
    <citation type="journal article" date="2023" name="Nat. Commun.">
        <title>Diploid and tetraploid genomes of Acorus and the evolution of monocots.</title>
        <authorList>
            <person name="Ma L."/>
            <person name="Liu K.W."/>
            <person name="Li Z."/>
            <person name="Hsiao Y.Y."/>
            <person name="Qi Y."/>
            <person name="Fu T."/>
            <person name="Tang G.D."/>
            <person name="Zhang D."/>
            <person name="Sun W.H."/>
            <person name="Liu D.K."/>
            <person name="Li Y."/>
            <person name="Chen G.Z."/>
            <person name="Liu X.D."/>
            <person name="Liao X.Y."/>
            <person name="Jiang Y.T."/>
            <person name="Yu X."/>
            <person name="Hao Y."/>
            <person name="Huang J."/>
            <person name="Zhao X.W."/>
            <person name="Ke S."/>
            <person name="Chen Y.Y."/>
            <person name="Wu W.L."/>
            <person name="Hsu J.L."/>
            <person name="Lin Y.F."/>
            <person name="Huang M.D."/>
            <person name="Li C.Y."/>
            <person name="Huang L."/>
            <person name="Wang Z.W."/>
            <person name="Zhao X."/>
            <person name="Zhong W.Y."/>
            <person name="Peng D.H."/>
            <person name="Ahmad S."/>
            <person name="Lan S."/>
            <person name="Zhang J.S."/>
            <person name="Tsai W.C."/>
            <person name="Van de Peer Y."/>
            <person name="Liu Z.J."/>
        </authorList>
    </citation>
    <scope>NUCLEOTIDE SEQUENCE</scope>
    <source>
        <strain evidence="2">CP</strain>
    </source>
</reference>
<evidence type="ECO:0000259" key="1">
    <source>
        <dbReference type="Pfam" id="PF13966"/>
    </source>
</evidence>
<evidence type="ECO:0000313" key="3">
    <source>
        <dbReference type="Proteomes" id="UP001180020"/>
    </source>
</evidence>
<dbReference type="InterPro" id="IPR026960">
    <property type="entry name" value="RVT-Znf"/>
</dbReference>
<feature type="domain" description="Reverse transcriptase zinc-binding" evidence="1">
    <location>
        <begin position="145"/>
        <end position="217"/>
    </location>
</feature>
<protein>
    <recommendedName>
        <fullName evidence="1">Reverse transcriptase zinc-binding domain-containing protein</fullName>
    </recommendedName>
</protein>
<dbReference type="Proteomes" id="UP001180020">
    <property type="component" value="Unassembled WGS sequence"/>
</dbReference>
<gene>
    <name evidence="2" type="ORF">QJS10_CPA06g01230</name>
</gene>
<comment type="caution">
    <text evidence="2">The sequence shown here is derived from an EMBL/GenBank/DDBJ whole genome shotgun (WGS) entry which is preliminary data.</text>
</comment>
<evidence type="ECO:0000313" key="2">
    <source>
        <dbReference type="EMBL" id="KAK1314954.1"/>
    </source>
</evidence>
<sequence>MWAEWIRKRYLRKGHIWNCQPPNGCTSSWRQILKSRNWIIPNIRYIIFEGANISLWNDPWLNGRCLSQATGREFLHLGPLSTSFLSTLIKDGKWDKPNRWPMDLDPLWTEISEIEVGGKGPDLLIWPPSRKGYLNRREAMKHLSNSSIDPPSWTKWLWQPYQVPKHSFLAWQFFHNKISSLSRLFKKGLVTDQTCTLCKAGNEDADHLALQCAYSRFILQRLLSDMLIKSRAPRSFTLLSPWLDATISHPFKKTILASIISNFLWFIWQERNNRIFRDKSTHKVHLCHKIKAEISLRLQGIPFIMEISPELSSIAANFGVTLVDRPATTVPVQWIPPELSWLKANSDGSLSEDRGGYGALIRNERGDFLIGVAGQCGLPSINLLEFKGLLAGLEIGIQMHLDISYFDNDWRIE</sequence>
<dbReference type="EMBL" id="JAUJYO010000006">
    <property type="protein sequence ID" value="KAK1314954.1"/>
    <property type="molecule type" value="Genomic_DNA"/>
</dbReference>
<dbReference type="PANTHER" id="PTHR47723:SF23">
    <property type="entry name" value="REVERSE TRANSCRIPTASE-LIKE PROTEIN"/>
    <property type="match status" value="1"/>
</dbReference>
<accession>A0AAV9EPW8</accession>
<proteinExistence type="predicted"/>
<organism evidence="2 3">
    <name type="scientific">Acorus calamus</name>
    <name type="common">Sweet flag</name>
    <dbReference type="NCBI Taxonomy" id="4465"/>
    <lineage>
        <taxon>Eukaryota</taxon>
        <taxon>Viridiplantae</taxon>
        <taxon>Streptophyta</taxon>
        <taxon>Embryophyta</taxon>
        <taxon>Tracheophyta</taxon>
        <taxon>Spermatophyta</taxon>
        <taxon>Magnoliopsida</taxon>
        <taxon>Liliopsida</taxon>
        <taxon>Acoraceae</taxon>
        <taxon>Acorus</taxon>
    </lineage>
</organism>
<dbReference type="InterPro" id="IPR053151">
    <property type="entry name" value="RNase_H-like"/>
</dbReference>
<dbReference type="PANTHER" id="PTHR47723">
    <property type="entry name" value="OS05G0353850 PROTEIN"/>
    <property type="match status" value="1"/>
</dbReference>
<dbReference type="Pfam" id="PF13966">
    <property type="entry name" value="zf-RVT"/>
    <property type="match status" value="1"/>
</dbReference>
<name>A0AAV9EPW8_ACOCL</name>